<dbReference type="GO" id="GO:0042274">
    <property type="term" value="P:ribosomal small subunit biogenesis"/>
    <property type="evidence" value="ECO:0007669"/>
    <property type="project" value="UniProtKB-ARBA"/>
</dbReference>
<dbReference type="Gene3D" id="3.40.50.150">
    <property type="entry name" value="Vaccinia Virus protein VP39"/>
    <property type="match status" value="1"/>
</dbReference>
<evidence type="ECO:0000256" key="9">
    <source>
        <dbReference type="ARBA" id="ARBA00045681"/>
    </source>
</evidence>
<dbReference type="Ensembl" id="ENSCCRT00010096014.1">
    <property type="protein sequence ID" value="ENSCCRP00010086564.1"/>
    <property type="gene ID" value="ENSCCRG00010037649.1"/>
</dbReference>
<dbReference type="PANTHER" id="PTHR13184">
    <property type="entry name" value="37S RIBOSOMAL PROTEIN S22"/>
    <property type="match status" value="1"/>
</dbReference>
<evidence type="ECO:0000256" key="1">
    <source>
        <dbReference type="ARBA" id="ARBA00004305"/>
    </source>
</evidence>
<dbReference type="GO" id="GO:0005763">
    <property type="term" value="C:mitochondrial small ribosomal subunit"/>
    <property type="evidence" value="ECO:0007669"/>
    <property type="project" value="TreeGrafter"/>
</dbReference>
<keyword evidence="2" id="KW-0004">4Fe-4S</keyword>
<evidence type="ECO:0000256" key="12">
    <source>
        <dbReference type="ARBA" id="ARBA00069745"/>
    </source>
</evidence>
<evidence type="ECO:0000256" key="6">
    <source>
        <dbReference type="ARBA" id="ARBA00023004"/>
    </source>
</evidence>
<evidence type="ECO:0000256" key="8">
    <source>
        <dbReference type="ARBA" id="ARBA00023128"/>
    </source>
</evidence>
<evidence type="ECO:0000256" key="3">
    <source>
        <dbReference type="ARBA" id="ARBA00022691"/>
    </source>
</evidence>
<keyword evidence="7" id="KW-0411">Iron-sulfur</keyword>
<gene>
    <name evidence="15" type="primary">LOC109063535</name>
</gene>
<evidence type="ECO:0000313" key="15">
    <source>
        <dbReference type="Ensembl" id="ENSCCRP00010086564.1"/>
    </source>
</evidence>
<keyword evidence="16" id="KW-1185">Reference proteome</keyword>
<name>A0A8C1R4G8_CYPCA</name>
<keyword evidence="5" id="KW-0809">Transit peptide</keyword>
<dbReference type="GO" id="GO:0051539">
    <property type="term" value="F:4 iron, 4 sulfur cluster binding"/>
    <property type="evidence" value="ECO:0007669"/>
    <property type="project" value="UniProtKB-KW"/>
</dbReference>
<comment type="subcellular location">
    <subcellularLocation>
        <location evidence="1">Mitochondrion matrix</location>
    </subcellularLocation>
</comment>
<dbReference type="Proteomes" id="UP000694427">
    <property type="component" value="Unplaced"/>
</dbReference>
<dbReference type="GO" id="GO:0046872">
    <property type="term" value="F:metal ion binding"/>
    <property type="evidence" value="ECO:0007669"/>
    <property type="project" value="UniProtKB-KW"/>
</dbReference>
<comment type="similarity">
    <text evidence="10">Belongs to the methyltransferase superfamily. Rsm22 family.</text>
</comment>
<feature type="region of interest" description="Disordered" evidence="14">
    <location>
        <begin position="1"/>
        <end position="24"/>
    </location>
</feature>
<dbReference type="InterPro" id="IPR015324">
    <property type="entry name" value="Ribosomal_Rsm22-like"/>
</dbReference>
<organism evidence="15 16">
    <name type="scientific">Cyprinus carpio</name>
    <name type="common">Common carp</name>
    <dbReference type="NCBI Taxonomy" id="7962"/>
    <lineage>
        <taxon>Eukaryota</taxon>
        <taxon>Metazoa</taxon>
        <taxon>Chordata</taxon>
        <taxon>Craniata</taxon>
        <taxon>Vertebrata</taxon>
        <taxon>Euteleostomi</taxon>
        <taxon>Actinopterygii</taxon>
        <taxon>Neopterygii</taxon>
        <taxon>Teleostei</taxon>
        <taxon>Ostariophysi</taxon>
        <taxon>Cypriniformes</taxon>
        <taxon>Cyprinidae</taxon>
        <taxon>Cyprininae</taxon>
        <taxon>Cyprinus</taxon>
    </lineage>
</organism>
<accession>A0A8C1R4G8</accession>
<dbReference type="AlphaFoldDB" id="A0A8C1R4G8"/>
<evidence type="ECO:0000256" key="11">
    <source>
        <dbReference type="ARBA" id="ARBA00062800"/>
    </source>
</evidence>
<dbReference type="GO" id="GO:0006412">
    <property type="term" value="P:translation"/>
    <property type="evidence" value="ECO:0007669"/>
    <property type="project" value="InterPro"/>
</dbReference>
<comment type="subunit">
    <text evidence="11">Associates with the mitochondrial ribosome (mitoribosome).</text>
</comment>
<keyword evidence="6" id="KW-0408">Iron</keyword>
<keyword evidence="3" id="KW-0949">S-adenosyl-L-methionine</keyword>
<dbReference type="PANTHER" id="PTHR13184:SF5">
    <property type="entry name" value="METHYLTRANSFERASE-LIKE PROTEIN 17, MITOCHONDRIAL"/>
    <property type="match status" value="1"/>
</dbReference>
<evidence type="ECO:0000313" key="16">
    <source>
        <dbReference type="Proteomes" id="UP000694427"/>
    </source>
</evidence>
<keyword evidence="8" id="KW-0496">Mitochondrion</keyword>
<dbReference type="Proteomes" id="UP000694700">
    <property type="component" value="Unplaced"/>
</dbReference>
<dbReference type="Ensembl" id="ENSCCRT00015108744.1">
    <property type="protein sequence ID" value="ENSCCRP00015105365.1"/>
    <property type="gene ID" value="ENSCCRG00015041983.1"/>
</dbReference>
<evidence type="ECO:0000256" key="5">
    <source>
        <dbReference type="ARBA" id="ARBA00022946"/>
    </source>
</evidence>
<dbReference type="InterPro" id="IPR052571">
    <property type="entry name" value="Mt_RNA_Methyltransferase"/>
</dbReference>
<evidence type="ECO:0000256" key="14">
    <source>
        <dbReference type="SAM" id="MobiDB-lite"/>
    </source>
</evidence>
<dbReference type="InterPro" id="IPR029063">
    <property type="entry name" value="SAM-dependent_MTases_sf"/>
</dbReference>
<protein>
    <recommendedName>
        <fullName evidence="12">Ribosome assembly protein METTL17, mitochondrial</fullName>
    </recommendedName>
    <alternativeName>
        <fullName evidence="13">Methyltransferase-like protein 17</fullName>
    </alternativeName>
</protein>
<dbReference type="Pfam" id="PF09243">
    <property type="entry name" value="Rsm22"/>
    <property type="match status" value="1"/>
</dbReference>
<evidence type="ECO:0000256" key="10">
    <source>
        <dbReference type="ARBA" id="ARBA00060800"/>
    </source>
</evidence>
<evidence type="ECO:0000256" key="7">
    <source>
        <dbReference type="ARBA" id="ARBA00023014"/>
    </source>
</evidence>
<dbReference type="SUPFAM" id="SSF53335">
    <property type="entry name" value="S-adenosyl-L-methionine-dependent methyltransferases"/>
    <property type="match status" value="1"/>
</dbReference>
<reference evidence="15" key="1">
    <citation type="submission" date="2025-05" db="UniProtKB">
        <authorList>
            <consortium name="Ensembl"/>
        </authorList>
    </citation>
    <scope>IDENTIFICATION</scope>
</reference>
<dbReference type="GO" id="GO:0003735">
    <property type="term" value="F:structural constituent of ribosome"/>
    <property type="evidence" value="ECO:0007669"/>
    <property type="project" value="TreeGrafter"/>
</dbReference>
<proteinExistence type="inferred from homology"/>
<evidence type="ECO:0000256" key="2">
    <source>
        <dbReference type="ARBA" id="ARBA00022485"/>
    </source>
</evidence>
<sequence length="425" mass="48857">FSSAAHLEQHDFLKGAPHRKHPGVTNLKTVRLPEQLQVAAQSVLKSDLSEKAHKLSNFLWSRKRATETSQLREKGVLLEKKFLEQERDIHTGGFKIKRVLSELRRTTYHRTPLRYDEDLGLVYMAARLAGGYAAVLRALNEIKKRDPVFVPYSLLDFGSGLGTGTWASHTLWGDSLKEYVCVDSSGDMNTLAEQLLRGGNDVDNPVIKQVYFRQFLPVSPKVQFDLVIAAFSLSELATLDERLNVIFTLWRKTNSYLVLVENGTKDGHQILMEARDTILKREDDVKHDLRRPSIFAPCTHELPCPKLIKQHVVPCNFSQFYYPLPLLKSQERQQEKLSYLIISRSDEEKPQKTERWYMARLISQVRRRPRHVQCQLCCANGELKQLAVTARCHGKDMYRCARSSDWGDLLPVFHAEDDNTENKTR</sequence>
<dbReference type="GO" id="GO:0008168">
    <property type="term" value="F:methyltransferase activity"/>
    <property type="evidence" value="ECO:0007669"/>
    <property type="project" value="InterPro"/>
</dbReference>
<comment type="function">
    <text evidence="9">Mitochondrial ribosome (mitoribosome) assembly factor. Binds at the interface of the head and body domains of the mitochondrial small ribosomal subunit (mt-SSU), occluding the mRNA channel and preventing compaction of the head domain towards the body. Probable inactive methyltransferase: retains the characteristic folding and ability to bind S-adenosyl-L-methionine, but it probably lost its methyltransferase activity.</text>
</comment>
<dbReference type="FunFam" id="3.40.50.150:FF:000196">
    <property type="entry name" value="methyltransferase-like protein 17, mitochondrial"/>
    <property type="match status" value="1"/>
</dbReference>
<keyword evidence="4" id="KW-0479">Metal-binding</keyword>
<evidence type="ECO:0000256" key="4">
    <source>
        <dbReference type="ARBA" id="ARBA00022723"/>
    </source>
</evidence>
<evidence type="ECO:0000256" key="13">
    <source>
        <dbReference type="ARBA" id="ARBA00081511"/>
    </source>
</evidence>